<dbReference type="GO" id="GO:0005886">
    <property type="term" value="C:plasma membrane"/>
    <property type="evidence" value="ECO:0007669"/>
    <property type="project" value="TreeGrafter"/>
</dbReference>
<comment type="similarity">
    <text evidence="2">Belongs to the tetraspanin (TM4SF) family.</text>
</comment>
<evidence type="ECO:0000256" key="6">
    <source>
        <dbReference type="SAM" id="Phobius"/>
    </source>
</evidence>
<organism evidence="7 8">
    <name type="scientific">Plectus sambesii</name>
    <dbReference type="NCBI Taxonomy" id="2011161"/>
    <lineage>
        <taxon>Eukaryota</taxon>
        <taxon>Metazoa</taxon>
        <taxon>Ecdysozoa</taxon>
        <taxon>Nematoda</taxon>
        <taxon>Chromadorea</taxon>
        <taxon>Plectida</taxon>
        <taxon>Plectina</taxon>
        <taxon>Plectoidea</taxon>
        <taxon>Plectidae</taxon>
        <taxon>Plectus</taxon>
    </lineage>
</organism>
<protein>
    <submittedName>
        <fullName evidence="8">Tetraspanin</fullName>
    </submittedName>
</protein>
<keyword evidence="3 6" id="KW-0812">Transmembrane</keyword>
<dbReference type="PROSITE" id="PS00421">
    <property type="entry name" value="TM4_1"/>
    <property type="match status" value="1"/>
</dbReference>
<dbReference type="AlphaFoldDB" id="A0A914X496"/>
<proteinExistence type="inferred from homology"/>
<dbReference type="PANTHER" id="PTHR19282">
    <property type="entry name" value="TETRASPANIN"/>
    <property type="match status" value="1"/>
</dbReference>
<keyword evidence="4 6" id="KW-1133">Transmembrane helix</keyword>
<feature type="transmembrane region" description="Helical" evidence="6">
    <location>
        <begin position="59"/>
        <end position="83"/>
    </location>
</feature>
<dbReference type="InterPro" id="IPR018503">
    <property type="entry name" value="Tetraspanin_CS"/>
</dbReference>
<evidence type="ECO:0000256" key="4">
    <source>
        <dbReference type="ARBA" id="ARBA00022989"/>
    </source>
</evidence>
<dbReference type="WBParaSite" id="PSAMB.scaffold6421size9537.g28519.t2">
    <property type="protein sequence ID" value="PSAMB.scaffold6421size9537.g28519.t2"/>
    <property type="gene ID" value="PSAMB.scaffold6421size9537.g28519"/>
</dbReference>
<feature type="transmembrane region" description="Helical" evidence="6">
    <location>
        <begin position="12"/>
        <end position="37"/>
    </location>
</feature>
<feature type="transmembrane region" description="Helical" evidence="6">
    <location>
        <begin position="90"/>
        <end position="114"/>
    </location>
</feature>
<evidence type="ECO:0000256" key="3">
    <source>
        <dbReference type="ARBA" id="ARBA00022692"/>
    </source>
</evidence>
<keyword evidence="7" id="KW-1185">Reference proteome</keyword>
<keyword evidence="5 6" id="KW-0472">Membrane</keyword>
<evidence type="ECO:0000313" key="7">
    <source>
        <dbReference type="Proteomes" id="UP000887566"/>
    </source>
</evidence>
<dbReference type="Proteomes" id="UP000887566">
    <property type="component" value="Unplaced"/>
</dbReference>
<sequence length="217" mass="24758">MVLDKGSRCAQACVIIFTLFFWLTGFVLLFLGIWMLVDPKRNYLLDLVNFSEDEPLLKFAAYSCLAAGSITLVIGFLGCCGALKGVRCMLGTFVLFLLFLFLAELTIGVLALIFKDKFSGDFMPRYLHNLTHNRYYRDRWVTPLMDTVQHYIALNLKTDLKRLMQSKYGVTDSAVESPYNEPTVTIVIDKLQFYVSACRVRLRCARFGRPFVSNGVR</sequence>
<dbReference type="InterPro" id="IPR018499">
    <property type="entry name" value="Tetraspanin/Peripherin"/>
</dbReference>
<accession>A0A914X496</accession>
<evidence type="ECO:0000256" key="5">
    <source>
        <dbReference type="ARBA" id="ARBA00023136"/>
    </source>
</evidence>
<comment type="subcellular location">
    <subcellularLocation>
        <location evidence="1">Membrane</location>
        <topology evidence="1">Multi-pass membrane protein</topology>
    </subcellularLocation>
</comment>
<dbReference type="PRINTS" id="PR00259">
    <property type="entry name" value="TMFOUR"/>
</dbReference>
<reference evidence="8" key="1">
    <citation type="submission" date="2022-11" db="UniProtKB">
        <authorList>
            <consortium name="WormBaseParasite"/>
        </authorList>
    </citation>
    <scope>IDENTIFICATION</scope>
</reference>
<evidence type="ECO:0000256" key="1">
    <source>
        <dbReference type="ARBA" id="ARBA00004141"/>
    </source>
</evidence>
<evidence type="ECO:0000256" key="2">
    <source>
        <dbReference type="ARBA" id="ARBA00006840"/>
    </source>
</evidence>
<evidence type="ECO:0000313" key="8">
    <source>
        <dbReference type="WBParaSite" id="PSAMB.scaffold6421size9537.g28519.t2"/>
    </source>
</evidence>
<name>A0A914X496_9BILA</name>
<dbReference type="Pfam" id="PF00335">
    <property type="entry name" value="Tetraspanin"/>
    <property type="match status" value="1"/>
</dbReference>
<dbReference type="PANTHER" id="PTHR19282:SF551">
    <property type="entry name" value="RE08073P-RELATED"/>
    <property type="match status" value="1"/>
</dbReference>